<evidence type="ECO:0000313" key="4">
    <source>
        <dbReference type="Proteomes" id="UP001497497"/>
    </source>
</evidence>
<feature type="transmembrane region" description="Helical" evidence="1">
    <location>
        <begin position="78"/>
        <end position="103"/>
    </location>
</feature>
<evidence type="ECO:0000256" key="2">
    <source>
        <dbReference type="SAM" id="SignalP"/>
    </source>
</evidence>
<comment type="caution">
    <text evidence="3">The sequence shown here is derived from an EMBL/GenBank/DDBJ whole genome shotgun (WGS) entry which is preliminary data.</text>
</comment>
<keyword evidence="2" id="KW-0732">Signal</keyword>
<keyword evidence="1" id="KW-1133">Transmembrane helix</keyword>
<keyword evidence="1" id="KW-0472">Membrane</keyword>
<evidence type="ECO:0000256" key="1">
    <source>
        <dbReference type="SAM" id="Phobius"/>
    </source>
</evidence>
<name>A0AAV2HI40_LYMST</name>
<organism evidence="3 4">
    <name type="scientific">Lymnaea stagnalis</name>
    <name type="common">Great pond snail</name>
    <name type="synonym">Helix stagnalis</name>
    <dbReference type="NCBI Taxonomy" id="6523"/>
    <lineage>
        <taxon>Eukaryota</taxon>
        <taxon>Metazoa</taxon>
        <taxon>Spiralia</taxon>
        <taxon>Lophotrochozoa</taxon>
        <taxon>Mollusca</taxon>
        <taxon>Gastropoda</taxon>
        <taxon>Heterobranchia</taxon>
        <taxon>Euthyneura</taxon>
        <taxon>Panpulmonata</taxon>
        <taxon>Hygrophila</taxon>
        <taxon>Lymnaeoidea</taxon>
        <taxon>Lymnaeidae</taxon>
        <taxon>Lymnaea</taxon>
    </lineage>
</organism>
<feature type="chain" id="PRO_5043673976" evidence="2">
    <location>
        <begin position="27"/>
        <end position="133"/>
    </location>
</feature>
<sequence>MQTLRASTYTLARVVTLLVLIQLSTSERCGYRVFSSGSKTRHRLHDEYLPTEIVFKECPWGCCWDQKENVCCLFPMDVVVFAFIATLAAIVVVTLVIILLCYVHVRRNRNAIDPSSPVVRQSEYLKENLLSVV</sequence>
<accession>A0AAV2HI40</accession>
<proteinExistence type="predicted"/>
<dbReference type="Proteomes" id="UP001497497">
    <property type="component" value="Unassembled WGS sequence"/>
</dbReference>
<gene>
    <name evidence="3" type="ORF">GSLYS_00007148001</name>
</gene>
<keyword evidence="1" id="KW-0812">Transmembrane</keyword>
<keyword evidence="4" id="KW-1185">Reference proteome</keyword>
<reference evidence="3 4" key="1">
    <citation type="submission" date="2024-04" db="EMBL/GenBank/DDBJ databases">
        <authorList>
            <consortium name="Genoscope - CEA"/>
            <person name="William W."/>
        </authorList>
    </citation>
    <scope>NUCLEOTIDE SEQUENCE [LARGE SCALE GENOMIC DNA]</scope>
</reference>
<protein>
    <submittedName>
        <fullName evidence="3">Uncharacterized protein</fullName>
    </submittedName>
</protein>
<dbReference type="EMBL" id="CAXITT010000135">
    <property type="protein sequence ID" value="CAL1533130.1"/>
    <property type="molecule type" value="Genomic_DNA"/>
</dbReference>
<feature type="signal peptide" evidence="2">
    <location>
        <begin position="1"/>
        <end position="26"/>
    </location>
</feature>
<evidence type="ECO:0000313" key="3">
    <source>
        <dbReference type="EMBL" id="CAL1533130.1"/>
    </source>
</evidence>
<dbReference type="AlphaFoldDB" id="A0AAV2HI40"/>